<keyword evidence="8" id="KW-1185">Reference proteome</keyword>
<dbReference type="SMART" id="SM01337">
    <property type="entry name" value="APC10"/>
    <property type="match status" value="1"/>
</dbReference>
<keyword evidence="2" id="KW-0132">Cell division</keyword>
<dbReference type="CDD" id="cd08366">
    <property type="entry name" value="APC10"/>
    <property type="match status" value="1"/>
</dbReference>
<comment type="caution">
    <text evidence="7">The sequence shown here is derived from an EMBL/GenBank/DDBJ whole genome shotgun (WGS) entry which is preliminary data.</text>
</comment>
<gene>
    <name evidence="7" type="ORF">MYCIT1_LOCUS5119</name>
</gene>
<name>A0AAD2GWM5_9AGAR</name>
<dbReference type="AlphaFoldDB" id="A0AAD2GWM5"/>
<dbReference type="SUPFAM" id="SSF49785">
    <property type="entry name" value="Galactose-binding domain-like"/>
    <property type="match status" value="1"/>
</dbReference>
<dbReference type="InterPro" id="IPR004939">
    <property type="entry name" value="APC_su10/DOC_dom"/>
</dbReference>
<organism evidence="7 8">
    <name type="scientific">Mycena citricolor</name>
    <dbReference type="NCBI Taxonomy" id="2018698"/>
    <lineage>
        <taxon>Eukaryota</taxon>
        <taxon>Fungi</taxon>
        <taxon>Dikarya</taxon>
        <taxon>Basidiomycota</taxon>
        <taxon>Agaricomycotina</taxon>
        <taxon>Agaricomycetes</taxon>
        <taxon>Agaricomycetidae</taxon>
        <taxon>Agaricales</taxon>
        <taxon>Marasmiineae</taxon>
        <taxon>Mycenaceae</taxon>
        <taxon>Mycena</taxon>
    </lineage>
</organism>
<dbReference type="PANTHER" id="PTHR12936:SF0">
    <property type="entry name" value="ANAPHASE-PROMOTING COMPLEX SUBUNIT 10"/>
    <property type="match status" value="1"/>
</dbReference>
<keyword evidence="4" id="KW-0833">Ubl conjugation pathway</keyword>
<reference evidence="7" key="1">
    <citation type="submission" date="2023-11" db="EMBL/GenBank/DDBJ databases">
        <authorList>
            <person name="De Vega J J."/>
            <person name="De Vega J J."/>
        </authorList>
    </citation>
    <scope>NUCLEOTIDE SEQUENCE</scope>
</reference>
<evidence type="ECO:0000256" key="3">
    <source>
        <dbReference type="ARBA" id="ARBA00022776"/>
    </source>
</evidence>
<protein>
    <recommendedName>
        <fullName evidence="6">DOC domain-containing protein</fullName>
    </recommendedName>
</protein>
<evidence type="ECO:0000256" key="4">
    <source>
        <dbReference type="ARBA" id="ARBA00022786"/>
    </source>
</evidence>
<keyword evidence="5" id="KW-0131">Cell cycle</keyword>
<dbReference type="PROSITE" id="PS51284">
    <property type="entry name" value="DOC"/>
    <property type="match status" value="1"/>
</dbReference>
<dbReference type="Proteomes" id="UP001295794">
    <property type="component" value="Unassembled WGS sequence"/>
</dbReference>
<evidence type="ECO:0000313" key="7">
    <source>
        <dbReference type="EMBL" id="CAK5264712.1"/>
    </source>
</evidence>
<dbReference type="PANTHER" id="PTHR12936">
    <property type="entry name" value="ANAPHASE-PROMOTING COMPLEX 10"/>
    <property type="match status" value="1"/>
</dbReference>
<accession>A0AAD2GWM5</accession>
<dbReference type="InterPro" id="IPR008979">
    <property type="entry name" value="Galactose-bd-like_sf"/>
</dbReference>
<dbReference type="GO" id="GO:0005680">
    <property type="term" value="C:anaphase-promoting complex"/>
    <property type="evidence" value="ECO:0007669"/>
    <property type="project" value="InterPro"/>
</dbReference>
<dbReference type="GO" id="GO:0031145">
    <property type="term" value="P:anaphase-promoting complex-dependent catabolic process"/>
    <property type="evidence" value="ECO:0007669"/>
    <property type="project" value="InterPro"/>
</dbReference>
<dbReference type="Gene3D" id="2.60.120.260">
    <property type="entry name" value="Galactose-binding domain-like"/>
    <property type="match status" value="1"/>
</dbReference>
<feature type="domain" description="DOC" evidence="6">
    <location>
        <begin position="56"/>
        <end position="246"/>
    </location>
</feature>
<dbReference type="GO" id="GO:0070979">
    <property type="term" value="P:protein K11-linked ubiquitination"/>
    <property type="evidence" value="ECO:0007669"/>
    <property type="project" value="TreeGrafter"/>
</dbReference>
<dbReference type="Pfam" id="PF03256">
    <property type="entry name" value="ANAPC10"/>
    <property type="match status" value="1"/>
</dbReference>
<evidence type="ECO:0000313" key="8">
    <source>
        <dbReference type="Proteomes" id="UP001295794"/>
    </source>
</evidence>
<evidence type="ECO:0000256" key="1">
    <source>
        <dbReference type="ARBA" id="ARBA00006762"/>
    </source>
</evidence>
<evidence type="ECO:0000256" key="2">
    <source>
        <dbReference type="ARBA" id="ARBA00022618"/>
    </source>
</evidence>
<evidence type="ECO:0000256" key="5">
    <source>
        <dbReference type="ARBA" id="ARBA00023306"/>
    </source>
</evidence>
<sequence>VIDNRCRRDRLTVLAVKFDDPHAHFIDHRGHAPRHSVCRSKPQTFVIEPPPPRTRMATVEGRAEPLSANKTPPNLPWPDISSRAKWSVSSYKFGFGAECLCDGDPETFWHSDGPQPHFVTIEFPRKVAIQKLCIYLSHPQDDSYTPSALAIRAGTGYSDLQDVRMITFERPDGWITFDVSSEPNEDGDGLKPVYAYLLQIIVVANHMGGKDTHVRGLRVLGPVDDGGTDEDPFPFKHPQFKMFETIR</sequence>
<feature type="non-terminal residue" evidence="7">
    <location>
        <position position="1"/>
    </location>
</feature>
<keyword evidence="3" id="KW-0498">Mitosis</keyword>
<dbReference type="EMBL" id="CAVNYO010000068">
    <property type="protein sequence ID" value="CAK5264712.1"/>
    <property type="molecule type" value="Genomic_DNA"/>
</dbReference>
<dbReference type="InterPro" id="IPR016901">
    <property type="entry name" value="APC10/Doc1"/>
</dbReference>
<proteinExistence type="inferred from homology"/>
<evidence type="ECO:0000259" key="6">
    <source>
        <dbReference type="PROSITE" id="PS51284"/>
    </source>
</evidence>
<dbReference type="GO" id="GO:0051301">
    <property type="term" value="P:cell division"/>
    <property type="evidence" value="ECO:0007669"/>
    <property type="project" value="UniProtKB-KW"/>
</dbReference>
<comment type="similarity">
    <text evidence="1">Belongs to the APC10 family.</text>
</comment>